<dbReference type="RefSeq" id="WP_167170805.1">
    <property type="nucleotide sequence ID" value="NZ_BAAAOO010000004.1"/>
</dbReference>
<evidence type="ECO:0000256" key="6">
    <source>
        <dbReference type="ARBA" id="ARBA00012232"/>
    </source>
</evidence>
<dbReference type="SUPFAM" id="SSF52009">
    <property type="entry name" value="Phosphohistidine domain"/>
    <property type="match status" value="1"/>
</dbReference>
<evidence type="ECO:0000256" key="1">
    <source>
        <dbReference type="ARBA" id="ARBA00000683"/>
    </source>
</evidence>
<dbReference type="SUPFAM" id="SSF47831">
    <property type="entry name" value="Enzyme I of the PEP:sugar phosphotransferase system HPr-binding (sub)domain"/>
    <property type="match status" value="1"/>
</dbReference>
<dbReference type="SUPFAM" id="SSF51621">
    <property type="entry name" value="Phosphoenolpyruvate/pyruvate domain"/>
    <property type="match status" value="1"/>
</dbReference>
<dbReference type="InterPro" id="IPR036618">
    <property type="entry name" value="PtsI_HPr-bd_sf"/>
</dbReference>
<evidence type="ECO:0000256" key="7">
    <source>
        <dbReference type="ARBA" id="ARBA00016544"/>
    </source>
</evidence>
<dbReference type="InterPro" id="IPR015813">
    <property type="entry name" value="Pyrv/PenolPyrv_kinase-like_dom"/>
</dbReference>
<evidence type="ECO:0000256" key="13">
    <source>
        <dbReference type="ARBA" id="ARBA00022723"/>
    </source>
</evidence>
<evidence type="ECO:0000256" key="12">
    <source>
        <dbReference type="ARBA" id="ARBA00022683"/>
    </source>
</evidence>
<evidence type="ECO:0000256" key="2">
    <source>
        <dbReference type="ARBA" id="ARBA00001946"/>
    </source>
</evidence>
<comment type="catalytic activity">
    <reaction evidence="1 17">
        <text>L-histidyl-[protein] + phosphoenolpyruvate = N(pros)-phospho-L-histidyl-[protein] + pyruvate</text>
        <dbReference type="Rhea" id="RHEA:23880"/>
        <dbReference type="Rhea" id="RHEA-COMP:9745"/>
        <dbReference type="Rhea" id="RHEA-COMP:9746"/>
        <dbReference type="ChEBI" id="CHEBI:15361"/>
        <dbReference type="ChEBI" id="CHEBI:29979"/>
        <dbReference type="ChEBI" id="CHEBI:58702"/>
        <dbReference type="ChEBI" id="CHEBI:64837"/>
        <dbReference type="EC" id="2.7.3.9"/>
    </reaction>
</comment>
<feature type="domain" description="PEP-utilising enzyme mobile" evidence="19">
    <location>
        <begin position="158"/>
        <end position="226"/>
    </location>
</feature>
<dbReference type="GO" id="GO:0008965">
    <property type="term" value="F:phosphoenolpyruvate-protein phosphotransferase activity"/>
    <property type="evidence" value="ECO:0007669"/>
    <property type="project" value="UniProtKB-EC"/>
</dbReference>
<keyword evidence="18" id="KW-0175">Coiled coil</keyword>
<dbReference type="InterPro" id="IPR040442">
    <property type="entry name" value="Pyrv_kinase-like_dom_sf"/>
</dbReference>
<dbReference type="InterPro" id="IPR018274">
    <property type="entry name" value="PEP_util_AS"/>
</dbReference>
<dbReference type="Pfam" id="PF00391">
    <property type="entry name" value="PEP-utilizers"/>
    <property type="match status" value="1"/>
</dbReference>
<keyword evidence="10 17" id="KW-0762">Sugar transport</keyword>
<keyword evidence="13 17" id="KW-0479">Metal-binding</keyword>
<dbReference type="Proteomes" id="UP000749311">
    <property type="component" value="Unassembled WGS sequence"/>
</dbReference>
<dbReference type="InterPro" id="IPR050499">
    <property type="entry name" value="PEP-utilizing_PTS_enzyme"/>
</dbReference>
<keyword evidence="23" id="KW-1185">Reference proteome</keyword>
<dbReference type="InterPro" id="IPR008731">
    <property type="entry name" value="PTS_EIN"/>
</dbReference>
<accession>A0ABX0SKA5</accession>
<feature type="domain" description="PEP-utilising enzyme C-terminal" evidence="20">
    <location>
        <begin position="255"/>
        <end position="528"/>
    </location>
</feature>
<dbReference type="InterPro" id="IPR036637">
    <property type="entry name" value="Phosphohistidine_dom_sf"/>
</dbReference>
<dbReference type="InterPro" id="IPR000121">
    <property type="entry name" value="PEP_util_C"/>
</dbReference>
<comment type="similarity">
    <text evidence="5 17">Belongs to the PEP-utilizing enzyme family.</text>
</comment>
<name>A0ABX0SKA5_9ACTN</name>
<evidence type="ECO:0000256" key="18">
    <source>
        <dbReference type="SAM" id="Coils"/>
    </source>
</evidence>
<feature type="domain" description="Phosphotransferase system enzyme I N-terminal" evidence="21">
    <location>
        <begin position="8"/>
        <end position="129"/>
    </location>
</feature>
<reference evidence="22 23" key="1">
    <citation type="submission" date="2020-02" db="EMBL/GenBank/DDBJ databases">
        <title>Sequencing the genomes of 1000 actinobacteria strains.</title>
        <authorList>
            <person name="Klenk H.-P."/>
        </authorList>
    </citation>
    <scope>NUCLEOTIDE SEQUENCE [LARGE SCALE GENOMIC DNA]</scope>
    <source>
        <strain evidence="22 23">DSM 19609</strain>
    </source>
</reference>
<comment type="function">
    <text evidence="3 17">General (non sugar-specific) component of the phosphoenolpyruvate-dependent sugar phosphotransferase system (sugar PTS). This major carbohydrate active-transport system catalyzes the phosphorylation of incoming sugar substrates concomitantly with their translocation across the cell membrane. Enzyme I transfers the phosphoryl group from phosphoenolpyruvate (PEP) to the phosphoryl carrier protein (HPr).</text>
</comment>
<sequence length="568" mass="59683">MTSSRVLHGIGVGSTATVGPCVRFSAPVTAPADEPRPSSQAEIDEAVRRLTDALQQVAEELEAAADANRNNETLGAVLQAAAEMAGDPELKDRSLQLIRTGVGPATAITRVVGEFADVFREIGGYMAERVGDLHSVRDRAVARVLGVPEPGLASMDAPGVVVALELTPADTSTLDMDKVLALVTQEGGPTSHTAIIARQMGLPCVVKVDGAADIPAGTLLAVDGAHDRVVVDPDEATQAEIRTRMANRSRLLDDTEPGATADGHRVQLLANIGTVADAEQAAATAVEGVGLFRTEFLFLDESEEPTVDNQAEAYRQVLAAFAGRKVVIRTLDAGADKPLAFANTTPEENPALGIRAFRLARRNPQLLAHQLEALARAVADTPQTEAWVMAPMISTADEAKDFREMANAAGLDHVGIMVEVPAVALQADRVLTNVQFASIGTNDLAQYTMASDRQLGALADLIDRWQPAVLKLVAQTAAAGQRLGRPVGVCGESASDPLMALVLAGLGITSLSMSIAAVPEVRFALRHTTLDKCQEMARAALDAADAKAAQEAVRSRVTPEVKEALALD</sequence>
<dbReference type="Pfam" id="PF02896">
    <property type="entry name" value="PEP-utilizers_C"/>
    <property type="match status" value="1"/>
</dbReference>
<gene>
    <name evidence="22" type="ORF">FB473_003121</name>
</gene>
<dbReference type="InterPro" id="IPR006318">
    <property type="entry name" value="PTS_EI-like"/>
</dbReference>
<dbReference type="InterPro" id="IPR008279">
    <property type="entry name" value="PEP-util_enz_mobile_dom"/>
</dbReference>
<evidence type="ECO:0000259" key="19">
    <source>
        <dbReference type="Pfam" id="PF00391"/>
    </source>
</evidence>
<keyword evidence="11 17" id="KW-0808">Transferase</keyword>
<evidence type="ECO:0000256" key="15">
    <source>
        <dbReference type="ARBA" id="ARBA00022842"/>
    </source>
</evidence>
<dbReference type="Gene3D" id="3.50.30.10">
    <property type="entry name" value="Phosphohistidine domain"/>
    <property type="match status" value="1"/>
</dbReference>
<dbReference type="Gene3D" id="1.10.274.10">
    <property type="entry name" value="PtsI, HPr-binding domain"/>
    <property type="match status" value="1"/>
</dbReference>
<evidence type="ECO:0000313" key="22">
    <source>
        <dbReference type="EMBL" id="NIH58426.1"/>
    </source>
</evidence>
<evidence type="ECO:0000256" key="9">
    <source>
        <dbReference type="ARBA" id="ARBA00022490"/>
    </source>
</evidence>
<keyword evidence="14 17" id="KW-0418">Kinase</keyword>
<evidence type="ECO:0000256" key="8">
    <source>
        <dbReference type="ARBA" id="ARBA00022448"/>
    </source>
</evidence>
<keyword evidence="15 17" id="KW-0460">Magnesium</keyword>
<dbReference type="EC" id="2.7.3.9" evidence="6 17"/>
<evidence type="ECO:0000256" key="10">
    <source>
        <dbReference type="ARBA" id="ARBA00022597"/>
    </source>
</evidence>
<evidence type="ECO:0000259" key="20">
    <source>
        <dbReference type="Pfam" id="PF02896"/>
    </source>
</evidence>
<dbReference type="PIRSF" id="PIRSF000732">
    <property type="entry name" value="PTS_enzyme_I"/>
    <property type="match status" value="1"/>
</dbReference>
<evidence type="ECO:0000256" key="14">
    <source>
        <dbReference type="ARBA" id="ARBA00022777"/>
    </source>
</evidence>
<dbReference type="PRINTS" id="PR01736">
    <property type="entry name" value="PHPHTRNFRASE"/>
</dbReference>
<evidence type="ECO:0000256" key="11">
    <source>
        <dbReference type="ARBA" id="ARBA00022679"/>
    </source>
</evidence>
<dbReference type="Pfam" id="PF05524">
    <property type="entry name" value="PEP-utilisers_N"/>
    <property type="match status" value="1"/>
</dbReference>
<dbReference type="NCBIfam" id="TIGR01417">
    <property type="entry name" value="PTS_I_fam"/>
    <property type="match status" value="1"/>
</dbReference>
<feature type="coiled-coil region" evidence="18">
    <location>
        <begin position="40"/>
        <end position="71"/>
    </location>
</feature>
<keyword evidence="12 17" id="KW-0598">Phosphotransferase system</keyword>
<evidence type="ECO:0000256" key="5">
    <source>
        <dbReference type="ARBA" id="ARBA00007837"/>
    </source>
</evidence>
<dbReference type="EMBL" id="JAAMOZ010000003">
    <property type="protein sequence ID" value="NIH58426.1"/>
    <property type="molecule type" value="Genomic_DNA"/>
</dbReference>
<keyword evidence="9 17" id="KW-0963">Cytoplasm</keyword>
<dbReference type="PANTHER" id="PTHR46244">
    <property type="entry name" value="PHOSPHOENOLPYRUVATE-PROTEIN PHOSPHOTRANSFERASE"/>
    <property type="match status" value="1"/>
</dbReference>
<organism evidence="22 23">
    <name type="scientific">Brooklawnia cerclae</name>
    <dbReference type="NCBI Taxonomy" id="349934"/>
    <lineage>
        <taxon>Bacteria</taxon>
        <taxon>Bacillati</taxon>
        <taxon>Actinomycetota</taxon>
        <taxon>Actinomycetes</taxon>
        <taxon>Propionibacteriales</taxon>
        <taxon>Propionibacteriaceae</taxon>
        <taxon>Brooklawnia</taxon>
    </lineage>
</organism>
<evidence type="ECO:0000256" key="16">
    <source>
        <dbReference type="ARBA" id="ARBA00033235"/>
    </source>
</evidence>
<keyword evidence="8 17" id="KW-0813">Transport</keyword>
<evidence type="ECO:0000256" key="17">
    <source>
        <dbReference type="PIRNR" id="PIRNR000732"/>
    </source>
</evidence>
<dbReference type="Gene3D" id="3.20.20.60">
    <property type="entry name" value="Phosphoenolpyruvate-binding domains"/>
    <property type="match status" value="1"/>
</dbReference>
<evidence type="ECO:0000256" key="3">
    <source>
        <dbReference type="ARBA" id="ARBA00002728"/>
    </source>
</evidence>
<protein>
    <recommendedName>
        <fullName evidence="7 17">Phosphoenolpyruvate-protein phosphotransferase</fullName>
        <ecNumber evidence="6 17">2.7.3.9</ecNumber>
    </recommendedName>
    <alternativeName>
        <fullName evidence="16 17">Phosphotransferase system, enzyme I</fullName>
    </alternativeName>
</protein>
<comment type="cofactor">
    <cofactor evidence="2 17">
        <name>Mg(2+)</name>
        <dbReference type="ChEBI" id="CHEBI:18420"/>
    </cofactor>
</comment>
<comment type="caution">
    <text evidence="22">The sequence shown here is derived from an EMBL/GenBank/DDBJ whole genome shotgun (WGS) entry which is preliminary data.</text>
</comment>
<comment type="subcellular location">
    <subcellularLocation>
        <location evidence="4 17">Cytoplasm</location>
    </subcellularLocation>
</comment>
<evidence type="ECO:0000313" key="23">
    <source>
        <dbReference type="Proteomes" id="UP000749311"/>
    </source>
</evidence>
<dbReference type="InterPro" id="IPR024692">
    <property type="entry name" value="PTS_EI"/>
</dbReference>
<evidence type="ECO:0000256" key="4">
    <source>
        <dbReference type="ARBA" id="ARBA00004496"/>
    </source>
</evidence>
<evidence type="ECO:0000259" key="21">
    <source>
        <dbReference type="Pfam" id="PF05524"/>
    </source>
</evidence>
<dbReference type="PROSITE" id="PS00370">
    <property type="entry name" value="PEP_ENZYMES_PHOS_SITE"/>
    <property type="match status" value="1"/>
</dbReference>
<proteinExistence type="inferred from homology"/>
<dbReference type="PANTHER" id="PTHR46244:SF3">
    <property type="entry name" value="PHOSPHOENOLPYRUVATE-PROTEIN PHOSPHOTRANSFERASE"/>
    <property type="match status" value="1"/>
</dbReference>